<organism evidence="1 2">
    <name type="scientific">Cetraspora pellucida</name>
    <dbReference type="NCBI Taxonomy" id="1433469"/>
    <lineage>
        <taxon>Eukaryota</taxon>
        <taxon>Fungi</taxon>
        <taxon>Fungi incertae sedis</taxon>
        <taxon>Mucoromycota</taxon>
        <taxon>Glomeromycotina</taxon>
        <taxon>Glomeromycetes</taxon>
        <taxon>Diversisporales</taxon>
        <taxon>Gigasporaceae</taxon>
        <taxon>Cetraspora</taxon>
    </lineage>
</organism>
<feature type="non-terminal residue" evidence="1">
    <location>
        <position position="147"/>
    </location>
</feature>
<proteinExistence type="predicted"/>
<protein>
    <submittedName>
        <fullName evidence="1">2833_t:CDS:1</fullName>
    </submittedName>
</protein>
<reference evidence="1" key="1">
    <citation type="submission" date="2021-06" db="EMBL/GenBank/DDBJ databases">
        <authorList>
            <person name="Kallberg Y."/>
            <person name="Tangrot J."/>
            <person name="Rosling A."/>
        </authorList>
    </citation>
    <scope>NUCLEOTIDE SEQUENCE</scope>
    <source>
        <strain evidence="1">28 12/20/2015</strain>
    </source>
</reference>
<name>A0ACA9NQA3_9GLOM</name>
<sequence length="147" mass="17010">QIECTQITLTVNEKKMILSIHNYLQEKMKMTDEIKITDEQSKKATNLRKEVFIATKVDEATVAHVIAEFNKTEKIISSEQGHRAPKDFYTEYVNAEEIKSDVVVLCWKKCLGKARNYWEMVNDGINNESEDEDIDLYSGDENLNEKS</sequence>
<accession>A0ACA9NQA3</accession>
<evidence type="ECO:0000313" key="1">
    <source>
        <dbReference type="EMBL" id="CAG8669478.1"/>
    </source>
</evidence>
<dbReference type="Proteomes" id="UP000789366">
    <property type="component" value="Unassembled WGS sequence"/>
</dbReference>
<keyword evidence="2" id="KW-1185">Reference proteome</keyword>
<comment type="caution">
    <text evidence="1">The sequence shown here is derived from an EMBL/GenBank/DDBJ whole genome shotgun (WGS) entry which is preliminary data.</text>
</comment>
<evidence type="ECO:0000313" key="2">
    <source>
        <dbReference type="Proteomes" id="UP000789366"/>
    </source>
</evidence>
<dbReference type="EMBL" id="CAJVPW010016381">
    <property type="protein sequence ID" value="CAG8669478.1"/>
    <property type="molecule type" value="Genomic_DNA"/>
</dbReference>
<gene>
    <name evidence="1" type="ORF">SPELUC_LOCUS9592</name>
</gene>
<feature type="non-terminal residue" evidence="1">
    <location>
        <position position="1"/>
    </location>
</feature>